<comment type="caution">
    <text evidence="3">The sequence shown here is derived from an EMBL/GenBank/DDBJ whole genome shotgun (WGS) entry which is preliminary data.</text>
</comment>
<evidence type="ECO:0000256" key="1">
    <source>
        <dbReference type="SAM" id="MobiDB-lite"/>
    </source>
</evidence>
<feature type="region of interest" description="Disordered" evidence="1">
    <location>
        <begin position="23"/>
        <end position="42"/>
    </location>
</feature>
<organism evidence="3 4">
    <name type="scientific">Hamiltosporidium magnivora</name>
    <dbReference type="NCBI Taxonomy" id="148818"/>
    <lineage>
        <taxon>Eukaryota</taxon>
        <taxon>Fungi</taxon>
        <taxon>Fungi incertae sedis</taxon>
        <taxon>Microsporidia</taxon>
        <taxon>Dubosqiidae</taxon>
        <taxon>Hamiltosporidium</taxon>
    </lineage>
</organism>
<dbReference type="EMBL" id="PIXR01000429">
    <property type="protein sequence ID" value="TBU06759.1"/>
    <property type="molecule type" value="Genomic_DNA"/>
</dbReference>
<protein>
    <submittedName>
        <fullName evidence="3">Uncharacterized protein</fullName>
    </submittedName>
</protein>
<evidence type="ECO:0000313" key="4">
    <source>
        <dbReference type="Proteomes" id="UP000293045"/>
    </source>
</evidence>
<feature type="chain" id="PRO_5020572546" evidence="2">
    <location>
        <begin position="20"/>
        <end position="518"/>
    </location>
</feature>
<reference evidence="3 4" key="1">
    <citation type="submission" date="2017-12" db="EMBL/GenBank/DDBJ databases">
        <authorList>
            <person name="Pombert J.-F."/>
            <person name="Haag K.L."/>
            <person name="Ebert D."/>
        </authorList>
    </citation>
    <scope>NUCLEOTIDE SEQUENCE [LARGE SCALE GENOMIC DNA]</scope>
    <source>
        <strain evidence="3">IL-BN-2</strain>
    </source>
</reference>
<feature type="signal peptide" evidence="2">
    <location>
        <begin position="1"/>
        <end position="19"/>
    </location>
</feature>
<evidence type="ECO:0000313" key="3">
    <source>
        <dbReference type="EMBL" id="TBU06759.1"/>
    </source>
</evidence>
<name>A0A4Q9LFF2_9MICR</name>
<dbReference type="VEuPathDB" id="MicrosporidiaDB:CWI39_0429p0030"/>
<dbReference type="Proteomes" id="UP000293045">
    <property type="component" value="Unassembled WGS sequence"/>
</dbReference>
<evidence type="ECO:0000256" key="2">
    <source>
        <dbReference type="SAM" id="SignalP"/>
    </source>
</evidence>
<dbReference type="VEuPathDB" id="MicrosporidiaDB:CWI36_0098p0030"/>
<dbReference type="AlphaFoldDB" id="A0A4Q9LFF2"/>
<accession>A0A4Q9LFF2</accession>
<sequence>MHLFLFLFFLISLCFGSMSEDPKTNNEACHSKRDTSDSGKKNKSEYNISKDFHLIVMTDYQDAIDTISLKVPGLKDILRSYLEKMEDLILECINKTLNKQIEILKKPDNPNIFKSKIYETFYLDFIENLIFDLSSLTEKSFYSKENLYDFKKTVGGVFKQIKHKIHCEMPYDIARIKAANKAHVYNETKKEALKLVSNIGKNNDTKKILIEKSFEIFKSSLYLLNKEILGSLFFKSKINDDFINKEVENNKFLKNIRTMHEKNGWPIPNYYTMSPLRKNKEVFDLFFEMLFKSMTEYYFNKMFPDIFTHKRLFLLWAHNGSEPGVPLSIKIRDNSFLPVVFYKREREYLDLAFNVSFCRNLYLYFYFRIEEWLFIFIEQLHFCVGKEKFVEIMKMDLPADIVERRKQTNTVFEKIYKDRKIFCGEIKSFLIKFMIFFRYYTYVSFCIYKVQDIDLSDISNKFFKKHLKNKFNSEHEEVRFISKMKEIVLIYFMNFFELIVEECFGDDCIKEKMVYWNH</sequence>
<gene>
    <name evidence="3" type="ORF">CWI39_0429p0030</name>
</gene>
<keyword evidence="2" id="KW-0732">Signal</keyword>
<proteinExistence type="predicted"/>